<keyword evidence="4 5" id="KW-0173">Coenzyme A biosynthesis</keyword>
<dbReference type="Pfam" id="PF01121">
    <property type="entry name" value="CoaE"/>
    <property type="match status" value="1"/>
</dbReference>
<comment type="subcellular location">
    <subcellularLocation>
        <location evidence="5">Cytoplasm</location>
    </subcellularLocation>
</comment>
<evidence type="ECO:0000256" key="5">
    <source>
        <dbReference type="HAMAP-Rule" id="MF_00376"/>
    </source>
</evidence>
<accession>A0ABT6F6K0</accession>
<keyword evidence="5 7" id="KW-0808">Transferase</keyword>
<evidence type="ECO:0000313" key="8">
    <source>
        <dbReference type="Proteomes" id="UP001216907"/>
    </source>
</evidence>
<evidence type="ECO:0000256" key="1">
    <source>
        <dbReference type="ARBA" id="ARBA00009018"/>
    </source>
</evidence>
<dbReference type="RefSeq" id="WP_277859472.1">
    <property type="nucleotide sequence ID" value="NZ_JARRAG010000001.1"/>
</dbReference>
<feature type="binding site" evidence="5">
    <location>
        <begin position="33"/>
        <end position="38"/>
    </location>
    <ligand>
        <name>ATP</name>
        <dbReference type="ChEBI" id="CHEBI:30616"/>
    </ligand>
</feature>
<gene>
    <name evidence="5 7" type="primary">coaE</name>
    <name evidence="7" type="ORF">PZE19_04995</name>
</gene>
<keyword evidence="8" id="KW-1185">Reference proteome</keyword>
<comment type="similarity">
    <text evidence="1 5">Belongs to the CoaE family.</text>
</comment>
<dbReference type="EMBL" id="JARRAG010000001">
    <property type="protein sequence ID" value="MDG3003116.1"/>
    <property type="molecule type" value="Genomic_DNA"/>
</dbReference>
<comment type="pathway">
    <text evidence="5">Cofactor biosynthesis; coenzyme A biosynthesis; CoA from (R)-pantothenate: step 5/5.</text>
</comment>
<dbReference type="InterPro" id="IPR027417">
    <property type="entry name" value="P-loop_NTPase"/>
</dbReference>
<keyword evidence="5 7" id="KW-0418">Kinase</keyword>
<name>A0ABT6F6K0_9BACT</name>
<dbReference type="Gene3D" id="3.40.50.300">
    <property type="entry name" value="P-loop containing nucleotide triphosphate hydrolases"/>
    <property type="match status" value="1"/>
</dbReference>
<evidence type="ECO:0000256" key="2">
    <source>
        <dbReference type="ARBA" id="ARBA00022741"/>
    </source>
</evidence>
<protein>
    <recommendedName>
        <fullName evidence="5 6">Dephospho-CoA kinase</fullName>
        <ecNumber evidence="5 6">2.7.1.24</ecNumber>
    </recommendedName>
    <alternativeName>
        <fullName evidence="5">Dephosphocoenzyme A kinase</fullName>
    </alternativeName>
</protein>
<comment type="catalytic activity">
    <reaction evidence="5">
        <text>3'-dephospho-CoA + ATP = ADP + CoA + H(+)</text>
        <dbReference type="Rhea" id="RHEA:18245"/>
        <dbReference type="ChEBI" id="CHEBI:15378"/>
        <dbReference type="ChEBI" id="CHEBI:30616"/>
        <dbReference type="ChEBI" id="CHEBI:57287"/>
        <dbReference type="ChEBI" id="CHEBI:57328"/>
        <dbReference type="ChEBI" id="CHEBI:456216"/>
        <dbReference type="EC" id="2.7.1.24"/>
    </reaction>
</comment>
<evidence type="ECO:0000313" key="7">
    <source>
        <dbReference type="EMBL" id="MDG3003116.1"/>
    </source>
</evidence>
<dbReference type="PROSITE" id="PS51219">
    <property type="entry name" value="DPCK"/>
    <property type="match status" value="1"/>
</dbReference>
<proteinExistence type="inferred from homology"/>
<dbReference type="GO" id="GO:0004140">
    <property type="term" value="F:dephospho-CoA kinase activity"/>
    <property type="evidence" value="ECO:0007669"/>
    <property type="project" value="UniProtKB-EC"/>
</dbReference>
<sequence>MPESSTTIGEPIARAKRWKHGAIPVVGLIGGVGGGKSAAAAALAARGAFVIDADSVGHATLRRPEVVRRLAERFGDGILDVDGGVDRRALGRIVFADEAARRDLESIVHPLMVDEFERLTADAERRDDARFVILDAAVLLESGWDRACDLVVYIDASQAIRLERVRRSRGWSAEELERREAAQWPVDRKMARADRVLINDGDVSDLESQVDRLVAWLDSAVPPTADRRPSPGPLP</sequence>
<evidence type="ECO:0000256" key="6">
    <source>
        <dbReference type="NCBIfam" id="TIGR00152"/>
    </source>
</evidence>
<keyword evidence="5" id="KW-0963">Cytoplasm</keyword>
<dbReference type="SUPFAM" id="SSF52540">
    <property type="entry name" value="P-loop containing nucleoside triphosphate hydrolases"/>
    <property type="match status" value="1"/>
</dbReference>
<dbReference type="InterPro" id="IPR001977">
    <property type="entry name" value="Depp_CoAkinase"/>
</dbReference>
<dbReference type="CDD" id="cd02022">
    <property type="entry name" value="DPCK"/>
    <property type="match status" value="1"/>
</dbReference>
<organism evidence="7 8">
    <name type="scientific">Paludisphaera mucosa</name>
    <dbReference type="NCBI Taxonomy" id="3030827"/>
    <lineage>
        <taxon>Bacteria</taxon>
        <taxon>Pseudomonadati</taxon>
        <taxon>Planctomycetota</taxon>
        <taxon>Planctomycetia</taxon>
        <taxon>Isosphaerales</taxon>
        <taxon>Isosphaeraceae</taxon>
        <taxon>Paludisphaera</taxon>
    </lineage>
</organism>
<dbReference type="Proteomes" id="UP001216907">
    <property type="component" value="Unassembled WGS sequence"/>
</dbReference>
<reference evidence="7 8" key="1">
    <citation type="submission" date="2023-03" db="EMBL/GenBank/DDBJ databases">
        <title>Paludisphaera mucosa sp. nov. a novel planctomycete from northern fen.</title>
        <authorList>
            <person name="Ivanova A."/>
        </authorList>
    </citation>
    <scope>NUCLEOTIDE SEQUENCE [LARGE SCALE GENOMIC DNA]</scope>
    <source>
        <strain evidence="7 8">Pla2</strain>
    </source>
</reference>
<dbReference type="NCBIfam" id="TIGR00152">
    <property type="entry name" value="dephospho-CoA kinase"/>
    <property type="match status" value="1"/>
</dbReference>
<keyword evidence="3 5" id="KW-0067">ATP-binding</keyword>
<evidence type="ECO:0000256" key="3">
    <source>
        <dbReference type="ARBA" id="ARBA00022840"/>
    </source>
</evidence>
<dbReference type="PANTHER" id="PTHR10695">
    <property type="entry name" value="DEPHOSPHO-COA KINASE-RELATED"/>
    <property type="match status" value="1"/>
</dbReference>
<evidence type="ECO:0000256" key="4">
    <source>
        <dbReference type="ARBA" id="ARBA00022993"/>
    </source>
</evidence>
<dbReference type="EC" id="2.7.1.24" evidence="5 6"/>
<comment type="function">
    <text evidence="5">Catalyzes the phosphorylation of the 3'-hydroxyl group of dephosphocoenzyme A to form coenzyme A.</text>
</comment>
<comment type="caution">
    <text evidence="7">The sequence shown here is derived from an EMBL/GenBank/DDBJ whole genome shotgun (WGS) entry which is preliminary data.</text>
</comment>
<keyword evidence="2 5" id="KW-0547">Nucleotide-binding</keyword>
<dbReference type="HAMAP" id="MF_00376">
    <property type="entry name" value="Dephospho_CoA_kinase"/>
    <property type="match status" value="1"/>
</dbReference>
<dbReference type="PANTHER" id="PTHR10695:SF46">
    <property type="entry name" value="BIFUNCTIONAL COENZYME A SYNTHASE-RELATED"/>
    <property type="match status" value="1"/>
</dbReference>